<evidence type="ECO:0000256" key="1">
    <source>
        <dbReference type="ARBA" id="ARBA00004202"/>
    </source>
</evidence>
<comment type="subcellular location">
    <subcellularLocation>
        <location evidence="1">Cell membrane</location>
        <topology evidence="1">Peripheral membrane protein</topology>
    </subcellularLocation>
</comment>
<dbReference type="GO" id="GO:0005524">
    <property type="term" value="F:ATP binding"/>
    <property type="evidence" value="ECO:0007669"/>
    <property type="project" value="UniProtKB-KW"/>
</dbReference>
<dbReference type="PANTHER" id="PTHR43297">
    <property type="entry name" value="OLIGOPEPTIDE TRANSPORT ATP-BINDING PROTEIN APPD"/>
    <property type="match status" value="1"/>
</dbReference>
<dbReference type="SUPFAM" id="SSF52540">
    <property type="entry name" value="P-loop containing nucleoside triphosphate hydrolases"/>
    <property type="match status" value="1"/>
</dbReference>
<keyword evidence="7" id="KW-0472">Membrane</keyword>
<dbReference type="RefSeq" id="WP_269879917.1">
    <property type="nucleotide sequence ID" value="NZ_JAQAGZ010000002.1"/>
</dbReference>
<dbReference type="PANTHER" id="PTHR43297:SF2">
    <property type="entry name" value="DIPEPTIDE TRANSPORT ATP-BINDING PROTEIN DPPD"/>
    <property type="match status" value="1"/>
</dbReference>
<evidence type="ECO:0000256" key="3">
    <source>
        <dbReference type="ARBA" id="ARBA00022448"/>
    </source>
</evidence>
<keyword evidence="3" id="KW-0813">Transport</keyword>
<name>A0ABT4Q3R4_9BACL</name>
<sequence length="329" mass="36794">MELLRVDNLEVQIQTERGVITPVANVSFSVNAGETIGIVGESGSGKSVTALTILQLMDRSISRVSKGQILFQGNDLSKYTEKDMRKIRGDRISMIFQEPMTSLNPVFTIGYQIMEPLIEHQKLSKKQAEQKAIALLKEVRIPEPEKRLVQYPHQLSGGMRQRIMIAVSLACSPALLIADEPTTALDVTVQAQILELIKELSKTNGMSVMLITHDLGVVAEVCDKVIVMYAGQIVESAYVNEIFNTPQHPYTRALLKCIPTLDTDDEELFVIEGNVPSPKNMPKGCRFQDRCPHKTRECEMENIELKEIAPNHYVRCVHSQPLQLRGANQ</sequence>
<comment type="caution">
    <text evidence="9">The sequence shown here is derived from an EMBL/GenBank/DDBJ whole genome shotgun (WGS) entry which is preliminary data.</text>
</comment>
<accession>A0ABT4Q3R4</accession>
<comment type="similarity">
    <text evidence="2">Belongs to the ABC transporter superfamily.</text>
</comment>
<dbReference type="SMART" id="SM00382">
    <property type="entry name" value="AAA"/>
    <property type="match status" value="1"/>
</dbReference>
<dbReference type="EMBL" id="JAQAGZ010000002">
    <property type="protein sequence ID" value="MCZ8511519.1"/>
    <property type="molecule type" value="Genomic_DNA"/>
</dbReference>
<dbReference type="InterPro" id="IPR050388">
    <property type="entry name" value="ABC_Ni/Peptide_Import"/>
</dbReference>
<evidence type="ECO:0000256" key="6">
    <source>
        <dbReference type="ARBA" id="ARBA00022840"/>
    </source>
</evidence>
<evidence type="ECO:0000313" key="10">
    <source>
        <dbReference type="Proteomes" id="UP001527882"/>
    </source>
</evidence>
<evidence type="ECO:0000256" key="5">
    <source>
        <dbReference type="ARBA" id="ARBA00022741"/>
    </source>
</evidence>
<reference evidence="9 10" key="1">
    <citation type="submission" date="2022-12" db="EMBL/GenBank/DDBJ databases">
        <title>Draft genome sequence of Paenibacillus sp. dW9.</title>
        <authorList>
            <person name="Choi E.-W."/>
            <person name="Kim D.-U."/>
        </authorList>
    </citation>
    <scope>NUCLEOTIDE SEQUENCE [LARGE SCALE GENOMIC DNA]</scope>
    <source>
        <strain evidence="10">dW9</strain>
    </source>
</reference>
<dbReference type="PROSITE" id="PS50893">
    <property type="entry name" value="ABC_TRANSPORTER_2"/>
    <property type="match status" value="1"/>
</dbReference>
<organism evidence="9 10">
    <name type="scientific">Paenibacillus gyeongsangnamensis</name>
    <dbReference type="NCBI Taxonomy" id="3388067"/>
    <lineage>
        <taxon>Bacteria</taxon>
        <taxon>Bacillati</taxon>
        <taxon>Bacillota</taxon>
        <taxon>Bacilli</taxon>
        <taxon>Bacillales</taxon>
        <taxon>Paenibacillaceae</taxon>
        <taxon>Paenibacillus</taxon>
    </lineage>
</organism>
<evidence type="ECO:0000256" key="4">
    <source>
        <dbReference type="ARBA" id="ARBA00022475"/>
    </source>
</evidence>
<keyword evidence="6 9" id="KW-0067">ATP-binding</keyword>
<dbReference type="Proteomes" id="UP001527882">
    <property type="component" value="Unassembled WGS sequence"/>
</dbReference>
<dbReference type="InterPro" id="IPR017871">
    <property type="entry name" value="ABC_transporter-like_CS"/>
</dbReference>
<keyword evidence="5" id="KW-0547">Nucleotide-binding</keyword>
<dbReference type="Pfam" id="PF08352">
    <property type="entry name" value="oligo_HPY"/>
    <property type="match status" value="1"/>
</dbReference>
<evidence type="ECO:0000313" key="9">
    <source>
        <dbReference type="EMBL" id="MCZ8511519.1"/>
    </source>
</evidence>
<dbReference type="InterPro" id="IPR027417">
    <property type="entry name" value="P-loop_NTPase"/>
</dbReference>
<gene>
    <name evidence="9" type="ORF">O9H85_03530</name>
</gene>
<proteinExistence type="inferred from homology"/>
<dbReference type="PROSITE" id="PS00211">
    <property type="entry name" value="ABC_TRANSPORTER_1"/>
    <property type="match status" value="1"/>
</dbReference>
<dbReference type="InterPro" id="IPR003593">
    <property type="entry name" value="AAA+_ATPase"/>
</dbReference>
<keyword evidence="4" id="KW-1003">Cell membrane</keyword>
<dbReference type="NCBIfam" id="TIGR01727">
    <property type="entry name" value="oligo_HPY"/>
    <property type="match status" value="1"/>
</dbReference>
<dbReference type="Gene3D" id="3.40.50.300">
    <property type="entry name" value="P-loop containing nucleotide triphosphate hydrolases"/>
    <property type="match status" value="1"/>
</dbReference>
<dbReference type="CDD" id="cd03257">
    <property type="entry name" value="ABC_NikE_OppD_transporters"/>
    <property type="match status" value="1"/>
</dbReference>
<dbReference type="Pfam" id="PF00005">
    <property type="entry name" value="ABC_tran"/>
    <property type="match status" value="1"/>
</dbReference>
<dbReference type="InterPro" id="IPR013563">
    <property type="entry name" value="Oligopep_ABC_C"/>
</dbReference>
<feature type="domain" description="ABC transporter" evidence="8">
    <location>
        <begin position="4"/>
        <end position="255"/>
    </location>
</feature>
<protein>
    <submittedName>
        <fullName evidence="9">ABC transporter ATP-binding protein</fullName>
    </submittedName>
</protein>
<evidence type="ECO:0000259" key="8">
    <source>
        <dbReference type="PROSITE" id="PS50893"/>
    </source>
</evidence>
<evidence type="ECO:0000256" key="2">
    <source>
        <dbReference type="ARBA" id="ARBA00005417"/>
    </source>
</evidence>
<keyword evidence="10" id="KW-1185">Reference proteome</keyword>
<dbReference type="InterPro" id="IPR003439">
    <property type="entry name" value="ABC_transporter-like_ATP-bd"/>
</dbReference>
<evidence type="ECO:0000256" key="7">
    <source>
        <dbReference type="ARBA" id="ARBA00023136"/>
    </source>
</evidence>